<keyword evidence="12 13" id="KW-0121">Carboxypeptidase</keyword>
<comment type="similarity">
    <text evidence="1 11 12">Belongs to the peptidase M2 family.</text>
</comment>
<dbReference type="EC" id="3.4.-.-" evidence="12"/>
<evidence type="ECO:0000256" key="12">
    <source>
        <dbReference type="RuleBase" id="RU361144"/>
    </source>
</evidence>
<feature type="binding site" evidence="9">
    <location>
        <position position="201"/>
    </location>
    <ligand>
        <name>Zn(2+)</name>
        <dbReference type="ChEBI" id="CHEBI:29105"/>
        <label>2</label>
        <note>catalytic</note>
    </ligand>
</feature>
<dbReference type="VEuPathDB" id="VectorBase:ISCP_023788"/>
<dbReference type="EMBL" id="ABJB010189221">
    <property type="status" value="NOT_ANNOTATED_CDS"/>
    <property type="molecule type" value="Genomic_DNA"/>
</dbReference>
<keyword evidence="12 13" id="KW-0378">Hydrolase</keyword>
<evidence type="ECO:0000256" key="10">
    <source>
        <dbReference type="PIRSR" id="PIRSR601548-9"/>
    </source>
</evidence>
<dbReference type="GO" id="GO:0046872">
    <property type="term" value="F:metal ion binding"/>
    <property type="evidence" value="ECO:0007669"/>
    <property type="project" value="UniProtKB-KW"/>
</dbReference>
<evidence type="ECO:0000256" key="4">
    <source>
        <dbReference type="ARBA" id="ARBA00023180"/>
    </source>
</evidence>
<dbReference type="EnsemblMetazoa" id="ISCW003356-RA">
    <property type="protein sequence ID" value="ISCW003356-PA"/>
    <property type="gene ID" value="ISCW003356"/>
</dbReference>
<feature type="binding site" evidence="6">
    <location>
        <position position="60"/>
    </location>
    <ligand>
        <name>chloride</name>
        <dbReference type="ChEBI" id="CHEBI:17996"/>
        <label>1</label>
    </ligand>
</feature>
<sequence length="308" mass="36391">LVQIMSISENYEERRYYWQQWRRVAVEPSRKQFLDLLQLLDVEAKLNGFNSTTEYWIYEYEWETFHGDLESLWELTKPLYEQLHAFLRNGLVLKYRAKYLQKMSVIDIFKLAESFYTSLGLPPLPPAFWNNSVLEESPAESKQICDASAWDFCDGRDFRWHKQMLFLNPYSSFAPCLPFWTPYRIRMCTEKSLEGLKEVFHEMGHVYYFQQYAGLPHVFRQGANPGFHEAVADAMAWLACSPQRLHKIGLLDRITKELDIGQLFDQALKYVVRIPSWIASLNWMWHILNNAGVSDGGDMEARYWALRP</sequence>
<dbReference type="GO" id="GO:0008237">
    <property type="term" value="F:metallopeptidase activity"/>
    <property type="evidence" value="ECO:0007669"/>
    <property type="project" value="UniProtKB-KW"/>
</dbReference>
<evidence type="ECO:0000256" key="7">
    <source>
        <dbReference type="PIRSR" id="PIRSR601548-3"/>
    </source>
</evidence>
<evidence type="ECO:0000256" key="3">
    <source>
        <dbReference type="ARBA" id="ARBA00023157"/>
    </source>
</evidence>
<dbReference type="PRINTS" id="PR00791">
    <property type="entry name" value="PEPDIPTASEA"/>
</dbReference>
<accession>B7P9C8</accession>
<comment type="cofactor">
    <cofactor evidence="12">
        <name>Zn(2+)</name>
        <dbReference type="ChEBI" id="CHEBI:29105"/>
    </cofactor>
    <text evidence="12">Binds 2 Zn(2+) ions per subunit.</text>
</comment>
<evidence type="ECO:0000256" key="9">
    <source>
        <dbReference type="PIRSR" id="PIRSR601548-8"/>
    </source>
</evidence>
<keyword evidence="4 5" id="KW-0325">Glycoprotein</keyword>
<dbReference type="EMBL" id="ABJB010954746">
    <property type="status" value="NOT_ANNOTATED_CDS"/>
    <property type="molecule type" value="Genomic_DNA"/>
</dbReference>
<dbReference type="GO" id="GO:0016020">
    <property type="term" value="C:membrane"/>
    <property type="evidence" value="ECO:0007669"/>
    <property type="project" value="InterPro"/>
</dbReference>
<dbReference type="AlphaFoldDB" id="B7P9C8"/>
<dbReference type="GO" id="GO:0008241">
    <property type="term" value="F:peptidyl-dipeptidase activity"/>
    <property type="evidence" value="ECO:0007669"/>
    <property type="project" value="InterPro"/>
</dbReference>
<reference evidence="13 15" key="1">
    <citation type="submission" date="2008-03" db="EMBL/GenBank/DDBJ databases">
        <title>Annotation of Ixodes scapularis.</title>
        <authorList>
            <consortium name="Ixodes scapularis Genome Project Consortium"/>
            <person name="Caler E."/>
            <person name="Hannick L.I."/>
            <person name="Bidwell S."/>
            <person name="Joardar V."/>
            <person name="Thiagarajan M."/>
            <person name="Amedeo P."/>
            <person name="Galinsky K.J."/>
            <person name="Schobel S."/>
            <person name="Inman J."/>
            <person name="Hostetler J."/>
            <person name="Miller J."/>
            <person name="Hammond M."/>
            <person name="Megy K."/>
            <person name="Lawson D."/>
            <person name="Kodira C."/>
            <person name="Sutton G."/>
            <person name="Meyer J."/>
            <person name="Hill C.A."/>
            <person name="Birren B."/>
            <person name="Nene V."/>
            <person name="Collins F."/>
            <person name="Alarcon-Chaidez F."/>
            <person name="Wikel S."/>
            <person name="Strausberg R."/>
        </authorList>
    </citation>
    <scope>NUCLEOTIDE SEQUENCE [LARGE SCALE GENOMIC DNA]</scope>
    <source>
        <strain evidence="15">Wikel</strain>
        <strain evidence="13">Wikel colony</strain>
    </source>
</reference>
<dbReference type="EMBL" id="ABJB010742662">
    <property type="status" value="NOT_ANNOTATED_CDS"/>
    <property type="molecule type" value="Genomic_DNA"/>
</dbReference>
<keyword evidence="7 12" id="KW-0862">Zinc</keyword>
<evidence type="ECO:0000256" key="11">
    <source>
        <dbReference type="PROSITE-ProRule" id="PRU01355"/>
    </source>
</evidence>
<protein>
    <recommendedName>
        <fullName evidence="12">Angiotensin-converting enzyme</fullName>
        <ecNumber evidence="12">3.4.-.-</ecNumber>
    </recommendedName>
</protein>
<dbReference type="VEuPathDB" id="VectorBase:ISCI003356"/>
<dbReference type="HOGENOM" id="CLU_014364_3_3_1"/>
<keyword evidence="12" id="KW-0482">Metalloprotease</keyword>
<evidence type="ECO:0000256" key="8">
    <source>
        <dbReference type="PIRSR" id="PIRSR601548-4"/>
    </source>
</evidence>
<evidence type="ECO:0000256" key="6">
    <source>
        <dbReference type="PIRSR" id="PIRSR601548-2"/>
    </source>
</evidence>
<feature type="binding site" evidence="9">
    <location>
        <position position="205"/>
    </location>
    <ligand>
        <name>Zn(2+)</name>
        <dbReference type="ChEBI" id="CHEBI:29105"/>
        <label>2</label>
        <note>catalytic</note>
    </ligand>
</feature>
<evidence type="ECO:0000313" key="13">
    <source>
        <dbReference type="EMBL" id="EEC03200.1"/>
    </source>
</evidence>
<dbReference type="EMBL" id="DS662515">
    <property type="protein sequence ID" value="EEC03200.1"/>
    <property type="molecule type" value="Genomic_DNA"/>
</dbReference>
<feature type="binding site" evidence="7">
    <location>
        <position position="229"/>
    </location>
    <ligand>
        <name>Zn(2+)</name>
        <dbReference type="ChEBI" id="CHEBI:29105"/>
        <label>1</label>
        <note>catalytic</note>
    </ligand>
</feature>
<comment type="caution">
    <text evidence="11">Lacks conserved residue(s) required for the propagation of feature annotation.</text>
</comment>
<dbReference type="PANTHER" id="PTHR10514:SF27">
    <property type="entry name" value="ANGIOTENSIN-CONVERTING ENZYME"/>
    <property type="match status" value="1"/>
</dbReference>
<feature type="glycosylation site" description="N-linked (GlcNAc...) asparagine; partial" evidence="5">
    <location>
        <position position="130"/>
    </location>
</feature>
<dbReference type="EMBL" id="ABJB010270852">
    <property type="status" value="NOT_ANNOTATED_CDS"/>
    <property type="molecule type" value="Genomic_DNA"/>
</dbReference>
<feature type="binding site" evidence="9">
    <location>
        <position position="229"/>
    </location>
    <ligand>
        <name>Zn(2+)</name>
        <dbReference type="ChEBI" id="CHEBI:29105"/>
        <label>2</label>
        <note>catalytic</note>
    </ligand>
</feature>
<proteinExistence type="inferred from homology"/>
<dbReference type="VEuPathDB" id="VectorBase:ISCW003356"/>
<reference evidence="14" key="2">
    <citation type="submission" date="2020-05" db="UniProtKB">
        <authorList>
            <consortium name="EnsemblMetazoa"/>
        </authorList>
    </citation>
    <scope>IDENTIFICATION</scope>
    <source>
        <strain evidence="14">wikel</strain>
    </source>
</reference>
<keyword evidence="3 8" id="KW-1015">Disulfide bond</keyword>
<feature type="disulfide bond" evidence="8">
    <location>
        <begin position="145"/>
        <end position="188"/>
    </location>
</feature>
<keyword evidence="7 12" id="KW-0479">Metal-binding</keyword>
<keyword evidence="12" id="KW-0645">Protease</keyword>
<evidence type="ECO:0000256" key="2">
    <source>
        <dbReference type="ARBA" id="ARBA00022729"/>
    </source>
</evidence>
<dbReference type="OrthoDB" id="10029630at2759"/>
<name>B7P9C8_IXOSC</name>
<dbReference type="InParanoid" id="B7P9C8"/>
<feature type="non-terminal residue" evidence="13">
    <location>
        <position position="1"/>
    </location>
</feature>
<feature type="binding site" evidence="7">
    <location>
        <position position="201"/>
    </location>
    <ligand>
        <name>Zn(2+)</name>
        <dbReference type="ChEBI" id="CHEBI:29105"/>
        <label>1</label>
        <note>catalytic</note>
    </ligand>
</feature>
<dbReference type="SUPFAM" id="SSF55486">
    <property type="entry name" value="Metalloproteases ('zincins'), catalytic domain"/>
    <property type="match status" value="1"/>
</dbReference>
<dbReference type="Proteomes" id="UP000001555">
    <property type="component" value="Unassembled WGS sequence"/>
</dbReference>
<dbReference type="GO" id="GO:0006508">
    <property type="term" value="P:proteolysis"/>
    <property type="evidence" value="ECO:0007669"/>
    <property type="project" value="UniProtKB-KW"/>
</dbReference>
<dbReference type="InterPro" id="IPR001548">
    <property type="entry name" value="Peptidase_M2"/>
</dbReference>
<dbReference type="PaxDb" id="6945-B7P9C8"/>
<feature type="active site" description="Proton acceptor 2" evidence="10">
    <location>
        <position position="202"/>
    </location>
</feature>
<organism>
    <name type="scientific">Ixodes scapularis</name>
    <name type="common">Black-legged tick</name>
    <name type="synonym">Deer tick</name>
    <dbReference type="NCBI Taxonomy" id="6945"/>
    <lineage>
        <taxon>Eukaryota</taxon>
        <taxon>Metazoa</taxon>
        <taxon>Ecdysozoa</taxon>
        <taxon>Arthropoda</taxon>
        <taxon>Chelicerata</taxon>
        <taxon>Arachnida</taxon>
        <taxon>Acari</taxon>
        <taxon>Parasitiformes</taxon>
        <taxon>Ixodida</taxon>
        <taxon>Ixodoidea</taxon>
        <taxon>Ixodidae</taxon>
        <taxon>Ixodinae</taxon>
        <taxon>Ixodes</taxon>
    </lineage>
</organism>
<keyword evidence="2" id="KW-0732">Signal</keyword>
<feature type="binding site" evidence="7">
    <location>
        <position position="205"/>
    </location>
    <ligand>
        <name>Zn(2+)</name>
        <dbReference type="ChEBI" id="CHEBI:29105"/>
        <label>1</label>
        <note>catalytic</note>
    </ligand>
</feature>
<dbReference type="PANTHER" id="PTHR10514">
    <property type="entry name" value="ANGIOTENSIN-CONVERTING ENZYME"/>
    <property type="match status" value="1"/>
</dbReference>
<dbReference type="PROSITE" id="PS52011">
    <property type="entry name" value="PEPTIDASE_M2"/>
    <property type="match status" value="2"/>
</dbReference>
<dbReference type="Pfam" id="PF01401">
    <property type="entry name" value="Peptidase_M2"/>
    <property type="match status" value="2"/>
</dbReference>
<evidence type="ECO:0000313" key="14">
    <source>
        <dbReference type="EnsemblMetazoa" id="ISCW003356-PA"/>
    </source>
</evidence>
<evidence type="ECO:0000256" key="5">
    <source>
        <dbReference type="PIRSR" id="PIRSR601548-10"/>
    </source>
</evidence>
<evidence type="ECO:0000256" key="1">
    <source>
        <dbReference type="ARBA" id="ARBA00008139"/>
    </source>
</evidence>
<dbReference type="GO" id="GO:0004180">
    <property type="term" value="F:carboxypeptidase activity"/>
    <property type="evidence" value="ECO:0007669"/>
    <property type="project" value="UniProtKB-KW"/>
</dbReference>
<gene>
    <name evidence="13" type="ORF">IscW_ISCW003356</name>
</gene>
<keyword evidence="15" id="KW-1185">Reference proteome</keyword>
<evidence type="ECO:0000313" key="15">
    <source>
        <dbReference type="Proteomes" id="UP000001555"/>
    </source>
</evidence>